<dbReference type="PANTHER" id="PTHR43747:SF1">
    <property type="entry name" value="SLR1998 PROTEIN"/>
    <property type="match status" value="1"/>
</dbReference>
<dbReference type="Pfam" id="PF04820">
    <property type="entry name" value="Trp_halogenase"/>
    <property type="match status" value="2"/>
</dbReference>
<sequence>MSEFNDKVYDVVIMGGGPAGATLASLLKRQTNLSVAIFESEFFPRDHIGESFVHTIVPTLQESGALAKVMASECYVKKAGGYYVWGNQPWITFFEHQEHVKDGHIRWSVHANRPEFDQILLENARSQGVEVFEGTPVTGVRRWGDITKVTLGDLGSTSCRVFVNCSGRTGNTTITGERPFLSKYQNIAIWNHIIGGKSAQTLPGDWNIFRERNLSPIGCFAFDDGWFWYIPVPKVVQGKRVITHSLGLVTDPAALKNPAKRFTDGRIFMETARNVPFLKELVKDAELIADRFLTAPNYSRISGKMCEFDSGEIRVGDAAYFVDPLFSSGVHFALMHASAAVPLIKAYFDGEMPENYKRELWDDYDRVLKGLAHAFGLGIDQWYAEIARNKPESVYWAKRGSMPLMDMRRETFQGLVNGGLHGDLVQVITRGTNNMSSLGKEGALSRTLAQLERMEPSPTARIRMKPNVAIKASLTLEGGGYSPDGKPPAFVHGPYWTDPDKYANEVRPLFAEPIPCHRFYFSDGSAVDQVKFVDAMHGGMAIHAALRDESVEYGSFKEKLTPAQQHVLIHLLLADMLVVEGGQLDKLPSGLG</sequence>
<dbReference type="GO" id="GO:0004497">
    <property type="term" value="F:monooxygenase activity"/>
    <property type="evidence" value="ECO:0007669"/>
    <property type="project" value="InterPro"/>
</dbReference>
<dbReference type="Proteomes" id="UP000064967">
    <property type="component" value="Chromosome"/>
</dbReference>
<proteinExistence type="predicted"/>
<keyword evidence="2" id="KW-1185">Reference proteome</keyword>
<gene>
    <name evidence="1" type="ORF">AKJ09_09325</name>
</gene>
<dbReference type="RefSeq" id="WP_146653545.1">
    <property type="nucleotide sequence ID" value="NZ_CP012333.1"/>
</dbReference>
<dbReference type="Gene3D" id="3.50.50.60">
    <property type="entry name" value="FAD/NAD(P)-binding domain"/>
    <property type="match status" value="1"/>
</dbReference>
<dbReference type="Gene3D" id="3.30.9.100">
    <property type="match status" value="1"/>
</dbReference>
<dbReference type="OrthoDB" id="9799983at2"/>
<organism evidence="1 2">
    <name type="scientific">Labilithrix luteola</name>
    <dbReference type="NCBI Taxonomy" id="1391654"/>
    <lineage>
        <taxon>Bacteria</taxon>
        <taxon>Pseudomonadati</taxon>
        <taxon>Myxococcota</taxon>
        <taxon>Polyangia</taxon>
        <taxon>Polyangiales</taxon>
        <taxon>Labilitrichaceae</taxon>
        <taxon>Labilithrix</taxon>
    </lineage>
</organism>
<evidence type="ECO:0000313" key="2">
    <source>
        <dbReference type="Proteomes" id="UP000064967"/>
    </source>
</evidence>
<dbReference type="InterPro" id="IPR006905">
    <property type="entry name" value="Flavin_halogenase"/>
</dbReference>
<dbReference type="KEGG" id="llu:AKJ09_09325"/>
<dbReference type="PRINTS" id="PR00420">
    <property type="entry name" value="RNGMNOXGNASE"/>
</dbReference>
<name>A0A0K1QAF3_9BACT</name>
<dbReference type="InterPro" id="IPR050816">
    <property type="entry name" value="Flavin-dep_Halogenase_NPB"/>
</dbReference>
<dbReference type="EMBL" id="CP012333">
    <property type="protein sequence ID" value="AKV02662.1"/>
    <property type="molecule type" value="Genomic_DNA"/>
</dbReference>
<protein>
    <submittedName>
        <fullName evidence="1">FAD-binding protein</fullName>
    </submittedName>
</protein>
<dbReference type="PANTHER" id="PTHR43747">
    <property type="entry name" value="FAD-BINDING PROTEIN"/>
    <property type="match status" value="1"/>
</dbReference>
<dbReference type="AlphaFoldDB" id="A0A0K1QAF3"/>
<dbReference type="SUPFAM" id="SSF51905">
    <property type="entry name" value="FAD/NAD(P)-binding domain"/>
    <property type="match status" value="1"/>
</dbReference>
<evidence type="ECO:0000313" key="1">
    <source>
        <dbReference type="EMBL" id="AKV02662.1"/>
    </source>
</evidence>
<reference evidence="1 2" key="1">
    <citation type="submission" date="2015-08" db="EMBL/GenBank/DDBJ databases">
        <authorList>
            <person name="Babu N.S."/>
            <person name="Beckwith C.J."/>
            <person name="Beseler K.G."/>
            <person name="Brison A."/>
            <person name="Carone J.V."/>
            <person name="Caskin T.P."/>
            <person name="Diamond M."/>
            <person name="Durham M.E."/>
            <person name="Foxe J.M."/>
            <person name="Go M."/>
            <person name="Henderson B.A."/>
            <person name="Jones I.B."/>
            <person name="McGettigan J.A."/>
            <person name="Micheletti S.J."/>
            <person name="Nasrallah M.E."/>
            <person name="Ortiz D."/>
            <person name="Piller C.R."/>
            <person name="Privatt S.R."/>
            <person name="Schneider S.L."/>
            <person name="Sharp S."/>
            <person name="Smith T.C."/>
            <person name="Stanton J.D."/>
            <person name="Ullery H.E."/>
            <person name="Wilson R.J."/>
            <person name="Serrano M.G."/>
            <person name="Buck G."/>
            <person name="Lee V."/>
            <person name="Wang Y."/>
            <person name="Carvalho R."/>
            <person name="Voegtly L."/>
            <person name="Shi R."/>
            <person name="Duckworth R."/>
            <person name="Johnson A."/>
            <person name="Loviza R."/>
            <person name="Walstead R."/>
            <person name="Shah Z."/>
            <person name="Kiflezghi M."/>
            <person name="Wade K."/>
            <person name="Ball S.L."/>
            <person name="Bradley K.W."/>
            <person name="Asai D.J."/>
            <person name="Bowman C.A."/>
            <person name="Russell D.A."/>
            <person name="Pope W.H."/>
            <person name="Jacobs-Sera D."/>
            <person name="Hendrix R.W."/>
            <person name="Hatfull G.F."/>
        </authorList>
    </citation>
    <scope>NUCLEOTIDE SEQUENCE [LARGE SCALE GENOMIC DNA]</scope>
    <source>
        <strain evidence="1 2">DSM 27648</strain>
    </source>
</reference>
<accession>A0A0K1QAF3</accession>
<dbReference type="InterPro" id="IPR036188">
    <property type="entry name" value="FAD/NAD-bd_sf"/>
</dbReference>
<dbReference type="STRING" id="1391654.AKJ09_09325"/>